<dbReference type="PANTHER" id="PTHR24408">
    <property type="entry name" value="ZINC FINGER PROTEIN"/>
    <property type="match status" value="1"/>
</dbReference>
<dbReference type="Proteomes" id="UP001174691">
    <property type="component" value="Unassembled WGS sequence"/>
</dbReference>
<feature type="coiled-coil region" evidence="6">
    <location>
        <begin position="713"/>
        <end position="765"/>
    </location>
</feature>
<sequence length="782" mass="89531">MDEASRTADLEYPPSPPAKCPDCHASFQSHRTMIDHMGREFRRSNWNTHIHCIECKKYLPSLDALNAHLRRNHQKDQNLDCPACGKHFVRVSDVARHVEQKQCPNGDLAKLEAVREEKLLWARELQARHLGDYNQEVEAAYMSRNSALRPKAEATVRPYPVQFQPFESDQVDVFQYHQNVIEAGRNARLTTSPPANPSTPPAQSSQPDPATDRNPQQPQPLSKQLPSPTSIEKWKQGIPRAGATLLDDFDPAQNDKLQPSIIDYYDPGDEEGSGRPGPWIPPARSSSPLSPPRPTQAMTPLKASQALTPSKASLPVQMPLLPEPASVSQILTPTRGPGAVVPAQVEKNLCLDDYDDVKQAIINEIARHNPTNPNFCIRAYYDARIGKYKCPIPQCFQSFKKPGQLQHHIGTHMSEKKIKYPCPGCKDMFDSITALTAHTESQSIRCQFRHSKNYGHFLSQALAGIVDVVGEDVAHGTVEYAISKDAKKTFGVSTPAKDDARRSRSDEFKAATAALEERALDEDEQNRKMWEEHEREVEVRLAQEREEQRMMQAKKEQEMKLKEQQAREAEQNRVRKVQQERTRQAKLEQEMKLKVHGALLGEQERIRQEIERDRKANEDAREAEHEHVRKTEEQRARRADEERIQKVWEAQQERAQQARLAQGPKSQQQSAQPSKNPQKRAIKQEFDERKTIGEDWVRIKQESSEVSADEDLLKLEEEECRLLEKLKKIKEQRWKLQQEKEKRAVDAARNEMEKEKGKKAVEQAQEVMQTQHAGLPFNPNWW</sequence>
<accession>A0AA38RZG6</accession>
<keyword evidence="10" id="KW-1185">Reference proteome</keyword>
<dbReference type="InterPro" id="IPR036236">
    <property type="entry name" value="Znf_C2H2_sf"/>
</dbReference>
<feature type="region of interest" description="Disordered" evidence="7">
    <location>
        <begin position="188"/>
        <end position="231"/>
    </location>
</feature>
<feature type="compositionally biased region" description="Low complexity" evidence="7">
    <location>
        <begin position="201"/>
        <end position="228"/>
    </location>
</feature>
<evidence type="ECO:0000256" key="2">
    <source>
        <dbReference type="ARBA" id="ARBA00022737"/>
    </source>
</evidence>
<proteinExistence type="predicted"/>
<evidence type="ECO:0000259" key="8">
    <source>
        <dbReference type="PROSITE" id="PS50157"/>
    </source>
</evidence>
<dbReference type="SMART" id="SM00355">
    <property type="entry name" value="ZnF_C2H2"/>
    <property type="match status" value="5"/>
</dbReference>
<name>A0AA38RZG6_9PEZI</name>
<feature type="region of interest" description="Disordered" evidence="7">
    <location>
        <begin position="611"/>
        <end position="688"/>
    </location>
</feature>
<evidence type="ECO:0000256" key="7">
    <source>
        <dbReference type="SAM" id="MobiDB-lite"/>
    </source>
</evidence>
<dbReference type="SUPFAM" id="SSF57667">
    <property type="entry name" value="beta-beta-alpha zinc fingers"/>
    <property type="match status" value="1"/>
</dbReference>
<protein>
    <recommendedName>
        <fullName evidence="8">C2H2-type domain-containing protein</fullName>
    </recommendedName>
</protein>
<dbReference type="GO" id="GO:0005634">
    <property type="term" value="C:nucleus"/>
    <property type="evidence" value="ECO:0007669"/>
    <property type="project" value="TreeGrafter"/>
</dbReference>
<dbReference type="EMBL" id="JANBVN010000052">
    <property type="protein sequence ID" value="KAJ9155947.1"/>
    <property type="molecule type" value="Genomic_DNA"/>
</dbReference>
<dbReference type="PROSITE" id="PS50157">
    <property type="entry name" value="ZINC_FINGER_C2H2_2"/>
    <property type="match status" value="1"/>
</dbReference>
<dbReference type="Pfam" id="PF00096">
    <property type="entry name" value="zf-C2H2"/>
    <property type="match status" value="1"/>
</dbReference>
<evidence type="ECO:0000256" key="1">
    <source>
        <dbReference type="ARBA" id="ARBA00022723"/>
    </source>
</evidence>
<feature type="domain" description="C2H2-type" evidence="8">
    <location>
        <begin position="388"/>
        <end position="417"/>
    </location>
</feature>
<keyword evidence="1" id="KW-0479">Metal-binding</keyword>
<dbReference type="PANTHER" id="PTHR24408:SF58">
    <property type="entry name" value="TRANSCRIPTION FACTOR (TFIIIA), PUTATIVE (AFU_ORTHOLOGUE AFUA_1G05150)-RELATED"/>
    <property type="match status" value="1"/>
</dbReference>
<keyword evidence="4" id="KW-0862">Zinc</keyword>
<keyword evidence="2" id="KW-0677">Repeat</keyword>
<evidence type="ECO:0000256" key="6">
    <source>
        <dbReference type="SAM" id="Coils"/>
    </source>
</evidence>
<feature type="compositionally biased region" description="Low complexity" evidence="7">
    <location>
        <begin position="649"/>
        <end position="676"/>
    </location>
</feature>
<keyword evidence="3 5" id="KW-0863">Zinc-finger</keyword>
<evidence type="ECO:0000313" key="10">
    <source>
        <dbReference type="Proteomes" id="UP001174691"/>
    </source>
</evidence>
<evidence type="ECO:0000256" key="4">
    <source>
        <dbReference type="ARBA" id="ARBA00022833"/>
    </source>
</evidence>
<evidence type="ECO:0000313" key="9">
    <source>
        <dbReference type="EMBL" id="KAJ9155947.1"/>
    </source>
</evidence>
<keyword evidence="6" id="KW-0175">Coiled coil</keyword>
<gene>
    <name evidence="9" type="ORF">NKR19_g4280</name>
</gene>
<comment type="caution">
    <text evidence="9">The sequence shown here is derived from an EMBL/GenBank/DDBJ whole genome shotgun (WGS) entry which is preliminary data.</text>
</comment>
<evidence type="ECO:0000256" key="3">
    <source>
        <dbReference type="ARBA" id="ARBA00022771"/>
    </source>
</evidence>
<evidence type="ECO:0000256" key="5">
    <source>
        <dbReference type="PROSITE-ProRule" id="PRU00042"/>
    </source>
</evidence>
<dbReference type="PROSITE" id="PS00028">
    <property type="entry name" value="ZINC_FINGER_C2H2_1"/>
    <property type="match status" value="2"/>
</dbReference>
<feature type="region of interest" description="Disordered" evidence="7">
    <location>
        <begin position="554"/>
        <end position="582"/>
    </location>
</feature>
<dbReference type="GO" id="GO:0000981">
    <property type="term" value="F:DNA-binding transcription factor activity, RNA polymerase II-specific"/>
    <property type="evidence" value="ECO:0007669"/>
    <property type="project" value="TreeGrafter"/>
</dbReference>
<dbReference type="GO" id="GO:0008270">
    <property type="term" value="F:zinc ion binding"/>
    <property type="evidence" value="ECO:0007669"/>
    <property type="project" value="UniProtKB-KW"/>
</dbReference>
<organism evidence="9 10">
    <name type="scientific">Coniochaeta hoffmannii</name>
    <dbReference type="NCBI Taxonomy" id="91930"/>
    <lineage>
        <taxon>Eukaryota</taxon>
        <taxon>Fungi</taxon>
        <taxon>Dikarya</taxon>
        <taxon>Ascomycota</taxon>
        <taxon>Pezizomycotina</taxon>
        <taxon>Sordariomycetes</taxon>
        <taxon>Sordariomycetidae</taxon>
        <taxon>Coniochaetales</taxon>
        <taxon>Coniochaetaceae</taxon>
        <taxon>Coniochaeta</taxon>
    </lineage>
</organism>
<dbReference type="Gene3D" id="3.30.160.60">
    <property type="entry name" value="Classic Zinc Finger"/>
    <property type="match status" value="2"/>
</dbReference>
<dbReference type="InterPro" id="IPR013087">
    <property type="entry name" value="Znf_C2H2_type"/>
</dbReference>
<dbReference type="Pfam" id="PF13912">
    <property type="entry name" value="zf-C2H2_6"/>
    <property type="match status" value="1"/>
</dbReference>
<feature type="region of interest" description="Disordered" evidence="7">
    <location>
        <begin position="245"/>
        <end position="305"/>
    </location>
</feature>
<dbReference type="AlphaFoldDB" id="A0AA38RZG6"/>
<feature type="compositionally biased region" description="Basic and acidic residues" evidence="7">
    <location>
        <begin position="611"/>
        <end position="646"/>
    </location>
</feature>
<reference evidence="9" key="1">
    <citation type="submission" date="2022-07" db="EMBL/GenBank/DDBJ databases">
        <title>Fungi with potential for degradation of polypropylene.</title>
        <authorList>
            <person name="Gostincar C."/>
        </authorList>
    </citation>
    <scope>NUCLEOTIDE SEQUENCE</scope>
    <source>
        <strain evidence="9">EXF-13287</strain>
    </source>
</reference>
<dbReference type="GO" id="GO:0043565">
    <property type="term" value="F:sequence-specific DNA binding"/>
    <property type="evidence" value="ECO:0007669"/>
    <property type="project" value="TreeGrafter"/>
</dbReference>